<proteinExistence type="predicted"/>
<name>A0AAV1N298_SCOSC</name>
<evidence type="ECO:0000313" key="2">
    <source>
        <dbReference type="EMBL" id="CAK6953561.1"/>
    </source>
</evidence>
<gene>
    <name evidence="2" type="ORF">FSCOSCO3_A020685</name>
</gene>
<dbReference type="InterPro" id="IPR013783">
    <property type="entry name" value="Ig-like_fold"/>
</dbReference>
<sequence>MHSSHLQPFHHFQFVKNVSSKSFDLLILNITSSDAGLYYCGTEETRVEDKEYIKQKNVYGYSNVITRILVDSTERHCETPPVCVSSWILMFSLCPTFAIFSSVLSSLLVYHLSHKTAKEPEVAEQTPDTRGQTRLNQGEYVCYAALEIYQASQRTEKKNNPDFSTYTAIIYTRL</sequence>
<protein>
    <submittedName>
        <fullName evidence="2">Uncharacterized protein LOC121899402</fullName>
    </submittedName>
</protein>
<keyword evidence="3" id="KW-1185">Reference proteome</keyword>
<dbReference type="Proteomes" id="UP001314229">
    <property type="component" value="Unassembled WGS sequence"/>
</dbReference>
<keyword evidence="1" id="KW-1133">Transmembrane helix</keyword>
<comment type="caution">
    <text evidence="2">The sequence shown here is derived from an EMBL/GenBank/DDBJ whole genome shotgun (WGS) entry which is preliminary data.</text>
</comment>
<accession>A0AAV1N298</accession>
<keyword evidence="1" id="KW-0472">Membrane</keyword>
<dbReference type="InterPro" id="IPR036179">
    <property type="entry name" value="Ig-like_dom_sf"/>
</dbReference>
<dbReference type="AlphaFoldDB" id="A0AAV1N298"/>
<feature type="transmembrane region" description="Helical" evidence="1">
    <location>
        <begin position="87"/>
        <end position="110"/>
    </location>
</feature>
<evidence type="ECO:0000313" key="3">
    <source>
        <dbReference type="Proteomes" id="UP001314229"/>
    </source>
</evidence>
<dbReference type="Gene3D" id="2.60.40.10">
    <property type="entry name" value="Immunoglobulins"/>
    <property type="match status" value="1"/>
</dbReference>
<dbReference type="EMBL" id="CAWUFR010000013">
    <property type="protein sequence ID" value="CAK6953561.1"/>
    <property type="molecule type" value="Genomic_DNA"/>
</dbReference>
<reference evidence="2 3" key="1">
    <citation type="submission" date="2024-01" db="EMBL/GenBank/DDBJ databases">
        <authorList>
            <person name="Alioto T."/>
            <person name="Alioto T."/>
            <person name="Gomez Garrido J."/>
        </authorList>
    </citation>
    <scope>NUCLEOTIDE SEQUENCE [LARGE SCALE GENOMIC DNA]</scope>
</reference>
<organism evidence="2 3">
    <name type="scientific">Scomber scombrus</name>
    <name type="common">Atlantic mackerel</name>
    <name type="synonym">Scomber vernalis</name>
    <dbReference type="NCBI Taxonomy" id="13677"/>
    <lineage>
        <taxon>Eukaryota</taxon>
        <taxon>Metazoa</taxon>
        <taxon>Chordata</taxon>
        <taxon>Craniata</taxon>
        <taxon>Vertebrata</taxon>
        <taxon>Euteleostomi</taxon>
        <taxon>Actinopterygii</taxon>
        <taxon>Neopterygii</taxon>
        <taxon>Teleostei</taxon>
        <taxon>Neoteleostei</taxon>
        <taxon>Acanthomorphata</taxon>
        <taxon>Pelagiaria</taxon>
        <taxon>Scombriformes</taxon>
        <taxon>Scombridae</taxon>
        <taxon>Scomber</taxon>
    </lineage>
</organism>
<dbReference type="SUPFAM" id="SSF48726">
    <property type="entry name" value="Immunoglobulin"/>
    <property type="match status" value="1"/>
</dbReference>
<keyword evidence="1" id="KW-0812">Transmembrane</keyword>
<evidence type="ECO:0000256" key="1">
    <source>
        <dbReference type="SAM" id="Phobius"/>
    </source>
</evidence>